<proteinExistence type="predicted"/>
<gene>
    <name evidence="1" type="ORF">MML48_4g00008162</name>
</gene>
<dbReference type="Proteomes" id="UP001056778">
    <property type="component" value="Chromosome 4"/>
</dbReference>
<dbReference type="EMBL" id="CM043018">
    <property type="protein sequence ID" value="KAI4463094.1"/>
    <property type="molecule type" value="Genomic_DNA"/>
</dbReference>
<accession>A0ACB9T8J8</accession>
<name>A0ACB9T8J8_HOLOL</name>
<evidence type="ECO:0000313" key="2">
    <source>
        <dbReference type="Proteomes" id="UP001056778"/>
    </source>
</evidence>
<reference evidence="1" key="1">
    <citation type="submission" date="2022-04" db="EMBL/GenBank/DDBJ databases">
        <title>Chromosome-scale genome assembly of Holotrichia oblita Faldermann.</title>
        <authorList>
            <person name="Rongchong L."/>
        </authorList>
    </citation>
    <scope>NUCLEOTIDE SEQUENCE</scope>
    <source>
        <strain evidence="1">81SQS9</strain>
    </source>
</reference>
<keyword evidence="2" id="KW-1185">Reference proteome</keyword>
<sequence>MDQLFNIDVVKDCLWKYNINWYFHAANANYSDFPKEGGLCTKRNGEKGICTHFTKCEPAIEDVRKNGRPEICSFSGKYPIVCCPTSNSSPSSQEDLNWQQKIGDDNDDQSGDMKYIRLGGFESSISNDHSQHQSFTVKNIHIHHKYQPSSGYYDIALLELNQPATFTEYIKPACLAVTEDLYGTLPELTGIEHKEDDNKLVTYYYTFVSNGYCKKIYGEPNFIKEGIKSSQICATSKNSHGVEAGGPLQITNFFYEFGNFPEIVGLSSFGKPDEEAPDVFTRVYSYVPWIESIVWPN</sequence>
<evidence type="ECO:0000313" key="1">
    <source>
        <dbReference type="EMBL" id="KAI4463094.1"/>
    </source>
</evidence>
<comment type="caution">
    <text evidence="1">The sequence shown here is derived from an EMBL/GenBank/DDBJ whole genome shotgun (WGS) entry which is preliminary data.</text>
</comment>
<organism evidence="1 2">
    <name type="scientific">Holotrichia oblita</name>
    <name type="common">Chafer beetle</name>
    <dbReference type="NCBI Taxonomy" id="644536"/>
    <lineage>
        <taxon>Eukaryota</taxon>
        <taxon>Metazoa</taxon>
        <taxon>Ecdysozoa</taxon>
        <taxon>Arthropoda</taxon>
        <taxon>Hexapoda</taxon>
        <taxon>Insecta</taxon>
        <taxon>Pterygota</taxon>
        <taxon>Neoptera</taxon>
        <taxon>Endopterygota</taxon>
        <taxon>Coleoptera</taxon>
        <taxon>Polyphaga</taxon>
        <taxon>Scarabaeiformia</taxon>
        <taxon>Scarabaeidae</taxon>
        <taxon>Melolonthinae</taxon>
        <taxon>Holotrichia</taxon>
    </lineage>
</organism>
<protein>
    <submittedName>
        <fullName evidence="1">Eg:bacr7a4.3 protein-related</fullName>
    </submittedName>
</protein>